<feature type="compositionally biased region" description="Basic and acidic residues" evidence="1">
    <location>
        <begin position="63"/>
        <end position="116"/>
    </location>
</feature>
<dbReference type="AlphaFoldDB" id="A0AAX4PF12"/>
<gene>
    <name evidence="2" type="ORF">HKI87_10g63710</name>
</gene>
<accession>A0AAX4PF12</accession>
<feature type="region of interest" description="Disordered" evidence="1">
    <location>
        <begin position="219"/>
        <end position="247"/>
    </location>
</feature>
<evidence type="ECO:0000256" key="1">
    <source>
        <dbReference type="SAM" id="MobiDB-lite"/>
    </source>
</evidence>
<dbReference type="EMBL" id="CP151510">
    <property type="protein sequence ID" value="WZN64814.1"/>
    <property type="molecule type" value="Genomic_DNA"/>
</dbReference>
<proteinExistence type="predicted"/>
<protein>
    <submittedName>
        <fullName evidence="2">Uncharacterized protein</fullName>
    </submittedName>
</protein>
<evidence type="ECO:0000313" key="3">
    <source>
        <dbReference type="Proteomes" id="UP001472866"/>
    </source>
</evidence>
<organism evidence="2 3">
    <name type="scientific">Chloropicon roscoffensis</name>
    <dbReference type="NCBI Taxonomy" id="1461544"/>
    <lineage>
        <taxon>Eukaryota</taxon>
        <taxon>Viridiplantae</taxon>
        <taxon>Chlorophyta</taxon>
        <taxon>Chloropicophyceae</taxon>
        <taxon>Chloropicales</taxon>
        <taxon>Chloropicaceae</taxon>
        <taxon>Chloropicon</taxon>
    </lineage>
</organism>
<reference evidence="2 3" key="1">
    <citation type="submission" date="2024-03" db="EMBL/GenBank/DDBJ databases">
        <title>Complete genome sequence of the green alga Chloropicon roscoffensis RCC1871.</title>
        <authorList>
            <person name="Lemieux C."/>
            <person name="Pombert J.-F."/>
            <person name="Otis C."/>
            <person name="Turmel M."/>
        </authorList>
    </citation>
    <scope>NUCLEOTIDE SEQUENCE [LARGE SCALE GENOMIC DNA]</scope>
    <source>
        <strain evidence="2 3">RCC1871</strain>
    </source>
</reference>
<evidence type="ECO:0000313" key="2">
    <source>
        <dbReference type="EMBL" id="WZN64814.1"/>
    </source>
</evidence>
<name>A0AAX4PF12_9CHLO</name>
<dbReference type="Proteomes" id="UP001472866">
    <property type="component" value="Chromosome 10"/>
</dbReference>
<keyword evidence="3" id="KW-1185">Reference proteome</keyword>
<sequence length="310" mass="36580">MPASRAPGSLVGEYDEVRRRVELLKQQHKEIVEARRAAEEVESVATLKFEEEKHALEQASRQKQRELERKLKDSLERSAKARDLHEREKRSMCHKHDAAKQALQEKHEAELRGRDEEVAELTEKLRDFEEAMRHLERLHEEDRMAWQREEDECKREVEVLIEEDKAKLRREGEEWKSRAETAEAMLVEAAEKLKAQGSQVEQKDRLVADLRQTVAFMEEERSQENRAAEERARDLEGAQARSEEEYSQKLGAMEENYMRKLVQYKQKKNSDLDMLKQEFQRIVCNKDNTIRQLKMQLGQVTAQLESLNDL</sequence>
<feature type="region of interest" description="Disordered" evidence="1">
    <location>
        <begin position="55"/>
        <end position="116"/>
    </location>
</feature>